<comment type="cofactor">
    <cofactor evidence="5">
        <name>FMN</name>
        <dbReference type="ChEBI" id="CHEBI:58210"/>
    </cofactor>
    <text evidence="5">Binds 1 FMN per subunit.</text>
</comment>
<dbReference type="Pfam" id="PF01243">
    <property type="entry name" value="PNPOx_N"/>
    <property type="match status" value="1"/>
</dbReference>
<evidence type="ECO:0000256" key="6">
    <source>
        <dbReference type="SAM" id="MobiDB-lite"/>
    </source>
</evidence>
<dbReference type="GO" id="GO:0010181">
    <property type="term" value="F:FMN binding"/>
    <property type="evidence" value="ECO:0007669"/>
    <property type="project" value="InterPro"/>
</dbReference>
<evidence type="ECO:0000256" key="5">
    <source>
        <dbReference type="PIRSR" id="PIRSR000190-2"/>
    </source>
</evidence>
<keyword evidence="2" id="KW-0285">Flavoprotein</keyword>
<dbReference type="InterPro" id="IPR000659">
    <property type="entry name" value="Pyridox_Oxase"/>
</dbReference>
<sequence length="233" mass="27206">MNEEIREKIRGSRTLSGPFPPFNTTEVPDHPHTLFLEWFSIALDYKVHEPHAMTLSTCDRDRLPDGRVLILKDIDERHWYFASSSNSRKGRQLYDNNHAALTFYWSEIGRQIRVRGSVEASDEKLSADDFLNRGKAARVIALMDKQSDVMENKEEFQQAFELSSRVINDDPEKVSASWTLYTLKPEEVEFWQASEDRNHIRVRYRSTGTGWERKVVALTTGTFLLEKRRTFSF</sequence>
<feature type="binding site" evidence="5">
    <location>
        <begin position="67"/>
        <end position="72"/>
    </location>
    <ligand>
        <name>FMN</name>
        <dbReference type="ChEBI" id="CHEBI:58210"/>
    </ligand>
</feature>
<organism evidence="9 10">
    <name type="scientific">Salipaludibacillus aurantiacus</name>
    <dbReference type="NCBI Taxonomy" id="1601833"/>
    <lineage>
        <taxon>Bacteria</taxon>
        <taxon>Bacillati</taxon>
        <taxon>Bacillota</taxon>
        <taxon>Bacilli</taxon>
        <taxon>Bacillales</taxon>
        <taxon>Bacillaceae</taxon>
    </lineage>
</organism>
<evidence type="ECO:0000313" key="9">
    <source>
        <dbReference type="EMBL" id="SES28378.1"/>
    </source>
</evidence>
<feature type="binding site" evidence="5">
    <location>
        <position position="111"/>
    </location>
    <ligand>
        <name>FMN</name>
        <dbReference type="ChEBI" id="CHEBI:58210"/>
    </ligand>
</feature>
<feature type="binding site" evidence="5">
    <location>
        <position position="89"/>
    </location>
    <ligand>
        <name>FMN</name>
        <dbReference type="ChEBI" id="CHEBI:58210"/>
    </ligand>
</feature>
<feature type="compositionally biased region" description="Basic and acidic residues" evidence="6">
    <location>
        <begin position="1"/>
        <end position="10"/>
    </location>
</feature>
<feature type="binding site" evidence="5">
    <location>
        <position position="201"/>
    </location>
    <ligand>
        <name>FMN</name>
        <dbReference type="ChEBI" id="CHEBI:58210"/>
    </ligand>
</feature>
<gene>
    <name evidence="9" type="ORF">SAMN05518684_11439</name>
</gene>
<evidence type="ECO:0000259" key="7">
    <source>
        <dbReference type="Pfam" id="PF01243"/>
    </source>
</evidence>
<evidence type="ECO:0000256" key="3">
    <source>
        <dbReference type="ARBA" id="ARBA00022643"/>
    </source>
</evidence>
<dbReference type="InterPro" id="IPR012349">
    <property type="entry name" value="Split_barrel_FMN-bd"/>
</dbReference>
<protein>
    <submittedName>
        <fullName evidence="9">Pyridoxamine 5'-phosphate oxidase</fullName>
    </submittedName>
</protein>
<dbReference type="Gene3D" id="2.30.110.10">
    <property type="entry name" value="Electron Transport, Fmn-binding Protein, Chain A"/>
    <property type="match status" value="1"/>
</dbReference>
<feature type="binding site" evidence="5">
    <location>
        <begin position="146"/>
        <end position="147"/>
    </location>
    <ligand>
        <name>FMN</name>
        <dbReference type="ChEBI" id="CHEBI:58210"/>
    </ligand>
</feature>
<dbReference type="PANTHER" id="PTHR10851:SF0">
    <property type="entry name" value="PYRIDOXINE-5'-PHOSPHATE OXIDASE"/>
    <property type="match status" value="1"/>
</dbReference>
<dbReference type="Proteomes" id="UP000198571">
    <property type="component" value="Unassembled WGS sequence"/>
</dbReference>
<dbReference type="Pfam" id="PF10590">
    <property type="entry name" value="PNP_phzG_C"/>
    <property type="match status" value="1"/>
</dbReference>
<feature type="binding site" evidence="5">
    <location>
        <position position="88"/>
    </location>
    <ligand>
        <name>FMN</name>
        <dbReference type="ChEBI" id="CHEBI:58210"/>
    </ligand>
</feature>
<reference evidence="10" key="1">
    <citation type="submission" date="2016-10" db="EMBL/GenBank/DDBJ databases">
        <authorList>
            <person name="Varghese N."/>
            <person name="Submissions S."/>
        </authorList>
    </citation>
    <scope>NUCLEOTIDE SEQUENCE [LARGE SCALE GENOMIC DNA]</scope>
    <source>
        <strain evidence="10">S9</strain>
    </source>
</reference>
<name>A0A1H9W3D9_9BACI</name>
<dbReference type="STRING" id="1601833.SAMN05518684_11439"/>
<feature type="binding site" evidence="5">
    <location>
        <position position="191"/>
    </location>
    <ligand>
        <name>FMN</name>
        <dbReference type="ChEBI" id="CHEBI:58210"/>
    </ligand>
</feature>
<feature type="domain" description="Pyridoxamine 5'-phosphate oxidase N-terminal" evidence="7">
    <location>
        <begin position="47"/>
        <end position="161"/>
    </location>
</feature>
<dbReference type="AlphaFoldDB" id="A0A1H9W3D9"/>
<dbReference type="PIRSF" id="PIRSF000190">
    <property type="entry name" value="Pyd_amn-ph_oxd"/>
    <property type="match status" value="1"/>
</dbReference>
<evidence type="ECO:0000256" key="2">
    <source>
        <dbReference type="ARBA" id="ARBA00022630"/>
    </source>
</evidence>
<dbReference type="GO" id="GO:0004733">
    <property type="term" value="F:pyridoxamine phosphate oxidase activity"/>
    <property type="evidence" value="ECO:0007669"/>
    <property type="project" value="InterPro"/>
</dbReference>
<keyword evidence="3 5" id="KW-0288">FMN</keyword>
<keyword evidence="10" id="KW-1185">Reference proteome</keyword>
<proteinExistence type="inferred from homology"/>
<evidence type="ECO:0000259" key="8">
    <source>
        <dbReference type="Pfam" id="PF10590"/>
    </source>
</evidence>
<evidence type="ECO:0000313" key="10">
    <source>
        <dbReference type="Proteomes" id="UP000198571"/>
    </source>
</evidence>
<dbReference type="PANTHER" id="PTHR10851">
    <property type="entry name" value="PYRIDOXINE-5-PHOSPHATE OXIDASE"/>
    <property type="match status" value="1"/>
</dbReference>
<accession>A0A1H9W3D9</accession>
<keyword evidence="4" id="KW-0560">Oxidoreductase</keyword>
<dbReference type="EMBL" id="FOGT01000014">
    <property type="protein sequence ID" value="SES28378.1"/>
    <property type="molecule type" value="Genomic_DNA"/>
</dbReference>
<evidence type="ECO:0000256" key="4">
    <source>
        <dbReference type="ARBA" id="ARBA00023002"/>
    </source>
</evidence>
<dbReference type="SUPFAM" id="SSF50475">
    <property type="entry name" value="FMN-binding split barrel"/>
    <property type="match status" value="1"/>
</dbReference>
<feature type="region of interest" description="Disordered" evidence="6">
    <location>
        <begin position="1"/>
        <end position="23"/>
    </location>
</feature>
<evidence type="ECO:0000256" key="1">
    <source>
        <dbReference type="ARBA" id="ARBA00007301"/>
    </source>
</evidence>
<dbReference type="NCBIfam" id="NF004231">
    <property type="entry name" value="PRK05679.1"/>
    <property type="match status" value="1"/>
</dbReference>
<dbReference type="InterPro" id="IPR019576">
    <property type="entry name" value="Pyridoxamine_oxidase_dimer_C"/>
</dbReference>
<dbReference type="OrthoDB" id="9780392at2"/>
<dbReference type="GO" id="GO:0008615">
    <property type="term" value="P:pyridoxine biosynthetic process"/>
    <property type="evidence" value="ECO:0007669"/>
    <property type="project" value="InterPro"/>
</dbReference>
<comment type="similarity">
    <text evidence="1">Belongs to the pyridoxamine 5'-phosphate oxidase family.</text>
</comment>
<dbReference type="InterPro" id="IPR011576">
    <property type="entry name" value="Pyridox_Oxase_N"/>
</dbReference>
<dbReference type="RefSeq" id="WP_093054154.1">
    <property type="nucleotide sequence ID" value="NZ_FOGT01000014.1"/>
</dbReference>
<feature type="domain" description="Pyridoxine 5'-phosphate oxidase dimerisation C-terminal" evidence="8">
    <location>
        <begin position="178"/>
        <end position="214"/>
    </location>
</feature>